<dbReference type="Pfam" id="PF00048">
    <property type="entry name" value="IL8"/>
    <property type="match status" value="1"/>
</dbReference>
<evidence type="ECO:0000313" key="4">
    <source>
        <dbReference type="EMBL" id="KAG7518257.1"/>
    </source>
</evidence>
<keyword evidence="5" id="KW-1185">Reference proteome</keyword>
<protein>
    <submittedName>
        <fullName evidence="4">C-X-C motif chemokine 6-like</fullName>
    </submittedName>
</protein>
<dbReference type="SMART" id="SM00199">
    <property type="entry name" value="SCY"/>
    <property type="match status" value="1"/>
</dbReference>
<dbReference type="InterPro" id="IPR039809">
    <property type="entry name" value="Chemokine_b/g/d"/>
</dbReference>
<dbReference type="PANTHER" id="PTHR12015">
    <property type="entry name" value="SMALL INDUCIBLE CYTOKINE A"/>
    <property type="match status" value="1"/>
</dbReference>
<evidence type="ECO:0000256" key="1">
    <source>
        <dbReference type="SAM" id="MobiDB-lite"/>
    </source>
</evidence>
<dbReference type="PANTHER" id="PTHR12015:SF198">
    <property type="entry name" value="PLATELET BASIC PROTEIN"/>
    <property type="match status" value="1"/>
</dbReference>
<evidence type="ECO:0000259" key="3">
    <source>
        <dbReference type="SMART" id="SM00199"/>
    </source>
</evidence>
<evidence type="ECO:0000256" key="2">
    <source>
        <dbReference type="SAM" id="SignalP"/>
    </source>
</evidence>
<reference evidence="4 5" key="1">
    <citation type="journal article" date="2021" name="Sci. Rep.">
        <title>Chromosome anchoring in Senegalese sole (Solea senegalensis) reveals sex-associated markers and genome rearrangements in flatfish.</title>
        <authorList>
            <person name="Guerrero-Cozar I."/>
            <person name="Gomez-Garrido J."/>
            <person name="Berbel C."/>
            <person name="Martinez-Blanch J.F."/>
            <person name="Alioto T."/>
            <person name="Claros M.G."/>
            <person name="Gagnaire P.A."/>
            <person name="Manchado M."/>
        </authorList>
    </citation>
    <scope>NUCLEOTIDE SEQUENCE [LARGE SCALE GENOMIC DNA]</scope>
    <source>
        <strain evidence="4">Sse05_10M</strain>
    </source>
</reference>
<proteinExistence type="predicted"/>
<dbReference type="InterPro" id="IPR001811">
    <property type="entry name" value="Chemokine_IL8-like_dom"/>
</dbReference>
<accession>A0AAV6SMG0</accession>
<comment type="caution">
    <text evidence="4">The sequence shown here is derived from an EMBL/GenBank/DDBJ whole genome shotgun (WGS) entry which is preliminary data.</text>
</comment>
<feature type="compositionally biased region" description="Low complexity" evidence="1">
    <location>
        <begin position="100"/>
        <end position="114"/>
    </location>
</feature>
<name>A0AAV6SMG0_SOLSE</name>
<organism evidence="4 5">
    <name type="scientific">Solea senegalensis</name>
    <name type="common">Senegalese sole</name>
    <dbReference type="NCBI Taxonomy" id="28829"/>
    <lineage>
        <taxon>Eukaryota</taxon>
        <taxon>Metazoa</taxon>
        <taxon>Chordata</taxon>
        <taxon>Craniata</taxon>
        <taxon>Vertebrata</taxon>
        <taxon>Euteleostomi</taxon>
        <taxon>Actinopterygii</taxon>
        <taxon>Neopterygii</taxon>
        <taxon>Teleostei</taxon>
        <taxon>Neoteleostei</taxon>
        <taxon>Acanthomorphata</taxon>
        <taxon>Carangaria</taxon>
        <taxon>Pleuronectiformes</taxon>
        <taxon>Pleuronectoidei</taxon>
        <taxon>Soleidae</taxon>
        <taxon>Solea</taxon>
    </lineage>
</organism>
<dbReference type="GO" id="GO:0005576">
    <property type="term" value="C:extracellular region"/>
    <property type="evidence" value="ECO:0007669"/>
    <property type="project" value="InterPro"/>
</dbReference>
<sequence>MSGIINVFLLLAVLICISKAQLSKSAQNCQCLSVRDSIMKNSRQRDIQIYPATMFCNKVEIVVTTNNGRRYCLNPDKKAVQDLVLDMINKKTPTVRRAQSTSSPGSNPNSSSTTHNCIFWHGHQHVTSNP</sequence>
<feature type="chain" id="PRO_5043417320" evidence="2">
    <location>
        <begin position="21"/>
        <end position="130"/>
    </location>
</feature>
<dbReference type="EMBL" id="JAGKHQ010000004">
    <property type="protein sequence ID" value="KAG7518257.1"/>
    <property type="molecule type" value="Genomic_DNA"/>
</dbReference>
<feature type="region of interest" description="Disordered" evidence="1">
    <location>
        <begin position="92"/>
        <end position="116"/>
    </location>
</feature>
<evidence type="ECO:0000313" key="5">
    <source>
        <dbReference type="Proteomes" id="UP000693946"/>
    </source>
</evidence>
<dbReference type="Proteomes" id="UP000693946">
    <property type="component" value="Linkage Group LG12"/>
</dbReference>
<feature type="domain" description="Chemokine interleukin-8-like" evidence="3">
    <location>
        <begin position="26"/>
        <end position="87"/>
    </location>
</feature>
<feature type="signal peptide" evidence="2">
    <location>
        <begin position="1"/>
        <end position="20"/>
    </location>
</feature>
<dbReference type="GO" id="GO:0006955">
    <property type="term" value="P:immune response"/>
    <property type="evidence" value="ECO:0007669"/>
    <property type="project" value="InterPro"/>
</dbReference>
<dbReference type="AlphaFoldDB" id="A0AAV6SMG0"/>
<keyword evidence="2" id="KW-0732">Signal</keyword>
<gene>
    <name evidence="4" type="ORF">JOB18_029661</name>
</gene>
<dbReference type="GO" id="GO:0008009">
    <property type="term" value="F:chemokine activity"/>
    <property type="evidence" value="ECO:0007669"/>
    <property type="project" value="InterPro"/>
</dbReference>